<keyword evidence="9 11" id="KW-0238">DNA-binding</keyword>
<evidence type="ECO:0000256" key="5">
    <source>
        <dbReference type="ARBA" id="ARBA00022801"/>
    </source>
</evidence>
<dbReference type="Gene3D" id="3.40.50.300">
    <property type="entry name" value="P-loop containing nucleotide triphosphate hydrolases"/>
    <property type="match status" value="1"/>
</dbReference>
<evidence type="ECO:0000256" key="10">
    <source>
        <dbReference type="ARBA" id="ARBA00023204"/>
    </source>
</evidence>
<dbReference type="GO" id="GO:0140664">
    <property type="term" value="F:ATP-dependent DNA damage sensor activity"/>
    <property type="evidence" value="ECO:0007669"/>
    <property type="project" value="InterPro"/>
</dbReference>
<keyword evidence="5" id="KW-0378">Hydrolase</keyword>
<dbReference type="HAMAP" id="MF_01498">
    <property type="entry name" value="RadA_bact"/>
    <property type="match status" value="1"/>
</dbReference>
<dbReference type="PROSITE" id="PS50162">
    <property type="entry name" value="RECA_2"/>
    <property type="match status" value="1"/>
</dbReference>
<evidence type="ECO:0000256" key="13">
    <source>
        <dbReference type="RuleBase" id="RU003555"/>
    </source>
</evidence>
<dbReference type="SMART" id="SM00382">
    <property type="entry name" value="AAA"/>
    <property type="match status" value="1"/>
</dbReference>
<evidence type="ECO:0000256" key="8">
    <source>
        <dbReference type="ARBA" id="ARBA00023016"/>
    </source>
</evidence>
<dbReference type="InterPro" id="IPR027417">
    <property type="entry name" value="P-loop_NTPase"/>
</dbReference>
<organism evidence="15 16">
    <name type="scientific">Candidatus Shapirobacteria bacterium CG11_big_fil_rev_8_21_14_0_20_40_12</name>
    <dbReference type="NCBI Taxonomy" id="1974889"/>
    <lineage>
        <taxon>Bacteria</taxon>
        <taxon>Candidatus Shapironibacteriota</taxon>
    </lineage>
</organism>
<dbReference type="AlphaFoldDB" id="A0A2H0KGI6"/>
<evidence type="ECO:0000256" key="6">
    <source>
        <dbReference type="ARBA" id="ARBA00022833"/>
    </source>
</evidence>
<evidence type="ECO:0000256" key="4">
    <source>
        <dbReference type="ARBA" id="ARBA00022771"/>
    </source>
</evidence>
<evidence type="ECO:0000256" key="9">
    <source>
        <dbReference type="ARBA" id="ARBA00023125"/>
    </source>
</evidence>
<feature type="region of interest" description="Lon-protease-like" evidence="11">
    <location>
        <begin position="354"/>
        <end position="442"/>
    </location>
</feature>
<dbReference type="InterPro" id="IPR020568">
    <property type="entry name" value="Ribosomal_Su5_D2-typ_SF"/>
</dbReference>
<dbReference type="Pfam" id="PF13481">
    <property type="entry name" value="AAA_25"/>
    <property type="match status" value="1"/>
</dbReference>
<comment type="function">
    <text evidence="11">Plays a role in repairing double-strand DNA breaks, probably involving stabilizing or processing branched DNA or blocked replication forks.</text>
</comment>
<dbReference type="GO" id="GO:0005829">
    <property type="term" value="C:cytosol"/>
    <property type="evidence" value="ECO:0007669"/>
    <property type="project" value="TreeGrafter"/>
</dbReference>
<dbReference type="GO" id="GO:0000725">
    <property type="term" value="P:recombinational repair"/>
    <property type="evidence" value="ECO:0007669"/>
    <property type="project" value="UniProtKB-UniRule"/>
</dbReference>
<evidence type="ECO:0000313" key="15">
    <source>
        <dbReference type="EMBL" id="PIQ70346.1"/>
    </source>
</evidence>
<evidence type="ECO:0000259" key="14">
    <source>
        <dbReference type="PROSITE" id="PS50162"/>
    </source>
</evidence>
<reference evidence="15 16" key="1">
    <citation type="submission" date="2017-09" db="EMBL/GenBank/DDBJ databases">
        <title>Depth-based differentiation of microbial function through sediment-hosted aquifers and enrichment of novel symbionts in the deep terrestrial subsurface.</title>
        <authorList>
            <person name="Probst A.J."/>
            <person name="Ladd B."/>
            <person name="Jarett J.K."/>
            <person name="Geller-Mcgrath D.E."/>
            <person name="Sieber C.M."/>
            <person name="Emerson J.B."/>
            <person name="Anantharaman K."/>
            <person name="Thomas B.C."/>
            <person name="Malmstrom R."/>
            <person name="Stieglmeier M."/>
            <person name="Klingl A."/>
            <person name="Woyke T."/>
            <person name="Ryan C.M."/>
            <person name="Banfield J.F."/>
        </authorList>
    </citation>
    <scope>NUCLEOTIDE SEQUENCE [LARGE SCALE GENOMIC DNA]</scope>
    <source>
        <strain evidence="15">CG11_big_fil_rev_8_21_14_0_20_40_12</strain>
    </source>
</reference>
<keyword evidence="10 11" id="KW-0234">DNA repair</keyword>
<dbReference type="InterPro" id="IPR003593">
    <property type="entry name" value="AAA+_ATPase"/>
</dbReference>
<keyword evidence="6 13" id="KW-0862">Zinc</keyword>
<comment type="similarity">
    <text evidence="11 13">Belongs to the RecA family. RadA subfamily.</text>
</comment>
<dbReference type="GO" id="GO:0016787">
    <property type="term" value="F:hydrolase activity"/>
    <property type="evidence" value="ECO:0007669"/>
    <property type="project" value="UniProtKB-KW"/>
</dbReference>
<evidence type="ECO:0000256" key="12">
    <source>
        <dbReference type="NCBIfam" id="TIGR00416"/>
    </source>
</evidence>
<keyword evidence="1 11" id="KW-0479">Metal-binding</keyword>
<dbReference type="InterPro" id="IPR004504">
    <property type="entry name" value="DNA_repair_RadA"/>
</dbReference>
<dbReference type="InterPro" id="IPR020588">
    <property type="entry name" value="RecA_ATP-bd"/>
</dbReference>
<evidence type="ECO:0000256" key="3">
    <source>
        <dbReference type="ARBA" id="ARBA00022763"/>
    </source>
</evidence>
<dbReference type="GO" id="GO:0005524">
    <property type="term" value="F:ATP binding"/>
    <property type="evidence" value="ECO:0007669"/>
    <property type="project" value="UniProtKB-UniRule"/>
</dbReference>
<proteinExistence type="inferred from homology"/>
<sequence length="442" mass="47888">MAKKIKTSSQFVCSDCGFESVSWYGKCPNCGLWNTMVEFKVSKNQKPLLRPANGGISAGQAVKLSEIKTSVSGRLSTGIGELDRVLGGGFVPGEVVLLAGEPGVGKSTLLLGLQNNLIVYVSGEESPDQLKVRADRWGIKKDNLLILSETQIEKVIDTVIEIKPEMVVIDSIQTVWSDEIEGSPGSIGQVKYCTQKLIELAKKTGISVILVGQINKEGEIAGPMMLNHMVDCVLFLEGERFADLRLLRGLKNRFGPTDETGVFKMTDKGMEEVNNPSEIFMGARLDSPSSARQGAVAACILEGTRPVLVEIQALVTVSFTAIPRRVALGVDYNRLVLLSSVLQKVLNLPLYNQDIFVKIGGGFKVSEPAGDLGICLAILSSFKARPVKPQTCVFGEVGLLGEIRRVNGEEKRIKEAKKLGFINILSSSNTSELSEAVKFLEK</sequence>
<dbReference type="Pfam" id="PF13541">
    <property type="entry name" value="ChlI"/>
    <property type="match status" value="1"/>
</dbReference>
<evidence type="ECO:0000313" key="16">
    <source>
        <dbReference type="Proteomes" id="UP000231371"/>
    </source>
</evidence>
<keyword evidence="8 11" id="KW-0346">Stress response</keyword>
<dbReference type="Gene3D" id="3.30.230.10">
    <property type="match status" value="1"/>
</dbReference>
<feature type="domain" description="RecA family profile 1" evidence="14">
    <location>
        <begin position="71"/>
        <end position="214"/>
    </location>
</feature>
<dbReference type="PRINTS" id="PR01874">
    <property type="entry name" value="DNAREPAIRADA"/>
</dbReference>
<protein>
    <recommendedName>
        <fullName evidence="11 12">DNA repair protein RadA</fullName>
    </recommendedName>
</protein>
<dbReference type="InterPro" id="IPR041166">
    <property type="entry name" value="Rubredoxin_2"/>
</dbReference>
<gene>
    <name evidence="11" type="primary">radA</name>
    <name evidence="15" type="ORF">COV89_00895</name>
</gene>
<keyword evidence="7 11" id="KW-0067">ATP-binding</keyword>
<keyword evidence="2 11" id="KW-0547">Nucleotide-binding</keyword>
<dbReference type="PANTHER" id="PTHR32472:SF10">
    <property type="entry name" value="DNA REPAIR PROTEIN RADA-LIKE PROTEIN"/>
    <property type="match status" value="1"/>
</dbReference>
<name>A0A2H0KGI6_9BACT</name>
<comment type="domain">
    <text evidence="11">The middle region has homology to RecA with ATPase motifs including the RadA KNRFG motif, while the C-terminus is homologous to Lon protease.</text>
</comment>
<dbReference type="Proteomes" id="UP000231371">
    <property type="component" value="Unassembled WGS sequence"/>
</dbReference>
<dbReference type="NCBIfam" id="TIGR00416">
    <property type="entry name" value="sms"/>
    <property type="match status" value="1"/>
</dbReference>
<comment type="function">
    <text evidence="13">DNA-dependent ATPase involved in processing of recombination intermediates, plays a role in repairing DNA breaks. Stimulates the branch migration of RecA-mediated strand transfer reactions, allowing the 3' invading strand to extend heteroduplex DNA faster. Binds ssDNA in the presence of ADP but not other nucleotides, has ATPase activity that is stimulated by ssDNA and various branched DNA structures, but inhibited by SSB. Does not have RecA's homology-searching function.</text>
</comment>
<dbReference type="CDD" id="cd01121">
    <property type="entry name" value="RadA_SMS_N"/>
    <property type="match status" value="1"/>
</dbReference>
<evidence type="ECO:0000256" key="2">
    <source>
        <dbReference type="ARBA" id="ARBA00022741"/>
    </source>
</evidence>
<comment type="caution">
    <text evidence="15">The sequence shown here is derived from an EMBL/GenBank/DDBJ whole genome shotgun (WGS) entry which is preliminary data.</text>
</comment>
<accession>A0A2H0KGI6</accession>
<dbReference type="SUPFAM" id="SSF52540">
    <property type="entry name" value="P-loop containing nucleoside triphosphate hydrolases"/>
    <property type="match status" value="1"/>
</dbReference>
<dbReference type="Pfam" id="PF18073">
    <property type="entry name" value="Zn_ribbon_LapB"/>
    <property type="match status" value="1"/>
</dbReference>
<keyword evidence="4 13" id="KW-0863">Zinc-finger</keyword>
<dbReference type="InterPro" id="IPR014721">
    <property type="entry name" value="Ribsml_uS5_D2-typ_fold_subgr"/>
</dbReference>
<keyword evidence="3 11" id="KW-0227">DNA damage</keyword>
<evidence type="ECO:0000256" key="11">
    <source>
        <dbReference type="HAMAP-Rule" id="MF_01498"/>
    </source>
</evidence>
<dbReference type="SUPFAM" id="SSF54211">
    <property type="entry name" value="Ribosomal protein S5 domain 2-like"/>
    <property type="match status" value="1"/>
</dbReference>
<dbReference type="EMBL" id="PCVI01000016">
    <property type="protein sequence ID" value="PIQ70346.1"/>
    <property type="molecule type" value="Genomic_DNA"/>
</dbReference>
<evidence type="ECO:0000256" key="1">
    <source>
        <dbReference type="ARBA" id="ARBA00022723"/>
    </source>
</evidence>
<feature type="short sequence motif" description="RadA KNRFG motif" evidence="11">
    <location>
        <begin position="251"/>
        <end position="255"/>
    </location>
</feature>
<dbReference type="PANTHER" id="PTHR32472">
    <property type="entry name" value="DNA REPAIR PROTEIN RADA"/>
    <property type="match status" value="1"/>
</dbReference>
<dbReference type="FunFam" id="3.40.50.300:FF:000050">
    <property type="entry name" value="DNA repair protein RadA"/>
    <property type="match status" value="1"/>
</dbReference>
<evidence type="ECO:0000256" key="7">
    <source>
        <dbReference type="ARBA" id="ARBA00022840"/>
    </source>
</evidence>
<dbReference type="GO" id="GO:0003684">
    <property type="term" value="F:damaged DNA binding"/>
    <property type="evidence" value="ECO:0007669"/>
    <property type="project" value="InterPro"/>
</dbReference>
<feature type="binding site" evidence="11">
    <location>
        <begin position="100"/>
        <end position="107"/>
    </location>
    <ligand>
        <name>ATP</name>
        <dbReference type="ChEBI" id="CHEBI:30616"/>
    </ligand>
</feature>
<dbReference type="GO" id="GO:0008270">
    <property type="term" value="F:zinc ion binding"/>
    <property type="evidence" value="ECO:0007669"/>
    <property type="project" value="UniProtKB-KW"/>
</dbReference>